<reference evidence="2" key="1">
    <citation type="submission" date="2015-07" db="EMBL/GenBank/DDBJ databases">
        <title>MeaNS - Measles Nucleotide Surveillance Program.</title>
        <authorList>
            <person name="Tran T."/>
            <person name="Druce J."/>
        </authorList>
    </citation>
    <scope>NUCLEOTIDE SEQUENCE</scope>
    <source>
        <strain evidence="2">UCB-OBI-ISO-001</strain>
        <tissue evidence="2">Gonad</tissue>
    </source>
</reference>
<evidence type="ECO:0000313" key="2">
    <source>
        <dbReference type="EMBL" id="KOF81503.1"/>
    </source>
</evidence>
<accession>A0A0L8GX07</accession>
<feature type="transmembrane region" description="Helical" evidence="1">
    <location>
        <begin position="6"/>
        <end position="24"/>
    </location>
</feature>
<dbReference type="EMBL" id="KQ420047">
    <property type="protein sequence ID" value="KOF81503.1"/>
    <property type="molecule type" value="Genomic_DNA"/>
</dbReference>
<name>A0A0L8GX07_OCTBM</name>
<gene>
    <name evidence="2" type="ORF">OCBIM_22026410mg</name>
</gene>
<keyword evidence="1" id="KW-0472">Membrane</keyword>
<organism evidence="2">
    <name type="scientific">Octopus bimaculoides</name>
    <name type="common">California two-spotted octopus</name>
    <dbReference type="NCBI Taxonomy" id="37653"/>
    <lineage>
        <taxon>Eukaryota</taxon>
        <taxon>Metazoa</taxon>
        <taxon>Spiralia</taxon>
        <taxon>Lophotrochozoa</taxon>
        <taxon>Mollusca</taxon>
        <taxon>Cephalopoda</taxon>
        <taxon>Coleoidea</taxon>
        <taxon>Octopodiformes</taxon>
        <taxon>Octopoda</taxon>
        <taxon>Incirrata</taxon>
        <taxon>Octopodidae</taxon>
        <taxon>Octopus</taxon>
    </lineage>
</organism>
<keyword evidence="1" id="KW-0812">Transmembrane</keyword>
<protein>
    <submittedName>
        <fullName evidence="2">Uncharacterized protein</fullName>
    </submittedName>
</protein>
<sequence>MMKRYVILVTLTTNYSVIATILNVTRSFMFRVRKELLASERNISSVAKRRKHS</sequence>
<keyword evidence="1" id="KW-1133">Transmembrane helix</keyword>
<dbReference type="AlphaFoldDB" id="A0A0L8GX07"/>
<evidence type="ECO:0000256" key="1">
    <source>
        <dbReference type="SAM" id="Phobius"/>
    </source>
</evidence>
<proteinExistence type="predicted"/>